<name>A0ABD6E544_9BILA</name>
<comment type="caution">
    <text evidence="1">The sequence shown here is derived from an EMBL/GenBank/DDBJ whole genome shotgun (WGS) entry which is preliminary data.</text>
</comment>
<protein>
    <submittedName>
        <fullName evidence="1">Uncharacterized protein</fullName>
    </submittedName>
</protein>
<dbReference type="EMBL" id="JBGFUD010000726">
    <property type="protein sequence ID" value="MFH4975119.1"/>
    <property type="molecule type" value="Genomic_DNA"/>
</dbReference>
<accession>A0ABD6E544</accession>
<dbReference type="Proteomes" id="UP001608902">
    <property type="component" value="Unassembled WGS sequence"/>
</dbReference>
<keyword evidence="2" id="KW-1185">Reference proteome</keyword>
<reference evidence="1 2" key="1">
    <citation type="submission" date="2024-08" db="EMBL/GenBank/DDBJ databases">
        <title>Gnathostoma spinigerum genome.</title>
        <authorList>
            <person name="Gonzalez-Bertolin B."/>
            <person name="Monzon S."/>
            <person name="Zaballos A."/>
            <person name="Jimenez P."/>
            <person name="Dekumyoy P."/>
            <person name="Varona S."/>
            <person name="Cuesta I."/>
            <person name="Sumanam S."/>
            <person name="Adisakwattana P."/>
            <person name="Gasser R.B."/>
            <person name="Hernandez-Gonzalez A."/>
            <person name="Young N.D."/>
            <person name="Perteguer M.J."/>
        </authorList>
    </citation>
    <scope>NUCLEOTIDE SEQUENCE [LARGE SCALE GENOMIC DNA]</scope>
    <source>
        <strain evidence="1">AL3</strain>
        <tissue evidence="1">Liver</tissue>
    </source>
</reference>
<organism evidence="1 2">
    <name type="scientific">Gnathostoma spinigerum</name>
    <dbReference type="NCBI Taxonomy" id="75299"/>
    <lineage>
        <taxon>Eukaryota</taxon>
        <taxon>Metazoa</taxon>
        <taxon>Ecdysozoa</taxon>
        <taxon>Nematoda</taxon>
        <taxon>Chromadorea</taxon>
        <taxon>Rhabditida</taxon>
        <taxon>Spirurina</taxon>
        <taxon>Gnathostomatomorpha</taxon>
        <taxon>Gnathostomatoidea</taxon>
        <taxon>Gnathostomatidae</taxon>
        <taxon>Gnathostoma</taxon>
    </lineage>
</organism>
<evidence type="ECO:0000313" key="2">
    <source>
        <dbReference type="Proteomes" id="UP001608902"/>
    </source>
</evidence>
<dbReference type="AlphaFoldDB" id="A0ABD6E544"/>
<sequence>MESSNRSYEDNSQAYGLTKATLDEFEKIVNSTLNELTKIYNDVCPNSNEQPPLVLSLSEKRKCVSDLMDLIGSSSCLDFSSIFEKREDNPSESEFSDVADDVYSETSIDSVLNRASEEELALYREACKKEGGCLQIKRLANAELDAMVDIETESPPALTETFLRHVKMFLQRYGREQNPS</sequence>
<gene>
    <name evidence="1" type="ORF">AB6A40_001828</name>
</gene>
<evidence type="ECO:0000313" key="1">
    <source>
        <dbReference type="EMBL" id="MFH4975119.1"/>
    </source>
</evidence>
<proteinExistence type="predicted"/>